<dbReference type="NCBIfam" id="NF033664">
    <property type="entry name" value="PACE_transport"/>
    <property type="match status" value="1"/>
</dbReference>
<keyword evidence="1" id="KW-0472">Membrane</keyword>
<accession>K9HVP8</accession>
<evidence type="ECO:0000313" key="4">
    <source>
        <dbReference type="Proteomes" id="UP000009881"/>
    </source>
</evidence>
<feature type="domain" description="Chlorhexidine efflux transporter" evidence="2">
    <location>
        <begin position="72"/>
        <end position="134"/>
    </location>
</feature>
<feature type="transmembrane region" description="Helical" evidence="1">
    <location>
        <begin position="12"/>
        <end position="31"/>
    </location>
</feature>
<feature type="transmembrane region" description="Helical" evidence="1">
    <location>
        <begin position="112"/>
        <end position="132"/>
    </location>
</feature>
<feature type="transmembrane region" description="Helical" evidence="1">
    <location>
        <begin position="74"/>
        <end position="100"/>
    </location>
</feature>
<keyword evidence="1" id="KW-0812">Transmembrane</keyword>
<dbReference type="Pfam" id="PF05232">
    <property type="entry name" value="BTP"/>
    <property type="match status" value="2"/>
</dbReference>
<sequence length="142" mass="16028">MRTTWDRIRQAVSFELIGLLAITPLASWLFGVGMGEVGALAVIAATIATAWNYIYNLGFDHLLRWRRGHTRKTLVLRVVHAIGFEGGLLLALLPLIAWWLGISLVDAFVMDVFFAAFYIVYAFVFTWAYDTIFPAPDFARQT</sequence>
<protein>
    <recommendedName>
        <fullName evidence="2">Chlorhexidine efflux transporter domain-containing protein</fullName>
    </recommendedName>
</protein>
<gene>
    <name evidence="3" type="ORF">C882_2389</name>
</gene>
<evidence type="ECO:0000313" key="3">
    <source>
        <dbReference type="EMBL" id="EKV32311.1"/>
    </source>
</evidence>
<keyword evidence="4" id="KW-1185">Reference proteome</keyword>
<proteinExistence type="predicted"/>
<dbReference type="OrthoDB" id="1631120at2"/>
<dbReference type="PATRIC" id="fig|1238182.3.peg.349"/>
<dbReference type="EMBL" id="ANHY01000003">
    <property type="protein sequence ID" value="EKV32311.1"/>
    <property type="molecule type" value="Genomic_DNA"/>
</dbReference>
<evidence type="ECO:0000256" key="1">
    <source>
        <dbReference type="SAM" id="Phobius"/>
    </source>
</evidence>
<comment type="caution">
    <text evidence="3">The sequence shown here is derived from an EMBL/GenBank/DDBJ whole genome shotgun (WGS) entry which is preliminary data.</text>
</comment>
<dbReference type="AlphaFoldDB" id="K9HVP8"/>
<dbReference type="STRING" id="1238182.C882_2389"/>
<reference evidence="3 4" key="1">
    <citation type="journal article" date="2013" name="Genome Announc.">
        <title>Draft Genome Sequence of an Alphaproteobacterium, Caenispirillum salinarum AK4(T), Isolated from a Solar Saltern.</title>
        <authorList>
            <person name="Khatri I."/>
            <person name="Singh A."/>
            <person name="Korpole S."/>
            <person name="Pinnaka A.K."/>
            <person name="Subramanian S."/>
        </authorList>
    </citation>
    <scope>NUCLEOTIDE SEQUENCE [LARGE SCALE GENOMIC DNA]</scope>
    <source>
        <strain evidence="3 4">AK4</strain>
    </source>
</reference>
<dbReference type="InterPro" id="IPR007896">
    <property type="entry name" value="BTP_bacteria"/>
</dbReference>
<feature type="domain" description="Chlorhexidine efflux transporter" evidence="2">
    <location>
        <begin position="2"/>
        <end position="63"/>
    </location>
</feature>
<dbReference type="RefSeq" id="WP_009538799.1">
    <property type="nucleotide sequence ID" value="NZ_ANHY01000003.1"/>
</dbReference>
<keyword evidence="1" id="KW-1133">Transmembrane helix</keyword>
<dbReference type="InterPro" id="IPR058208">
    <property type="entry name" value="PACE"/>
</dbReference>
<dbReference type="Proteomes" id="UP000009881">
    <property type="component" value="Unassembled WGS sequence"/>
</dbReference>
<name>K9HVP8_9PROT</name>
<dbReference type="eggNOG" id="COG4125">
    <property type="taxonomic scope" value="Bacteria"/>
</dbReference>
<organism evidence="3 4">
    <name type="scientific">Caenispirillum salinarum AK4</name>
    <dbReference type="NCBI Taxonomy" id="1238182"/>
    <lineage>
        <taxon>Bacteria</taxon>
        <taxon>Pseudomonadati</taxon>
        <taxon>Pseudomonadota</taxon>
        <taxon>Alphaproteobacteria</taxon>
        <taxon>Rhodospirillales</taxon>
        <taxon>Novispirillaceae</taxon>
        <taxon>Caenispirillum</taxon>
    </lineage>
</organism>
<evidence type="ECO:0000259" key="2">
    <source>
        <dbReference type="Pfam" id="PF05232"/>
    </source>
</evidence>
<feature type="transmembrane region" description="Helical" evidence="1">
    <location>
        <begin position="37"/>
        <end position="54"/>
    </location>
</feature>